<evidence type="ECO:0000313" key="1">
    <source>
        <dbReference type="EMBL" id="RZG64135.1"/>
    </source>
</evidence>
<name>A0A4V2DNS7_9GAMM</name>
<comment type="caution">
    <text evidence="1">The sequence shown here is derived from an EMBL/GenBank/DDBJ whole genome shotgun (WGS) entry which is preliminary data.</text>
</comment>
<gene>
    <name evidence="1" type="ORF">EXE25_17520</name>
</gene>
<evidence type="ECO:0000313" key="2">
    <source>
        <dbReference type="Proteomes" id="UP000293483"/>
    </source>
</evidence>
<sequence>MAVPEQVPYIEHIGNGVSKQFSLGFDCDTKDRLVVRLNDTAVYFPEWSFSNGFVIFQTAPKSGDKISIRRQTKFERETNYKSYDNSLSPSALNKDFDVIWWALQELNIADRFLSVRIDELIDYVDQQDESLSQRIENLKTFILREESFLELVASTTFPEPNMIFGLYTTARKCFISSDFPHNAYIDSDEEVHIGVYVQGDKILNIRGSKSGCVFEWVTDASLPRNKRIEFKIDQFHHSLRKVALTLIGKFPFYDMG</sequence>
<protein>
    <submittedName>
        <fullName evidence="1">Uncharacterized protein</fullName>
    </submittedName>
</protein>
<dbReference type="EMBL" id="SGSU01000027">
    <property type="protein sequence ID" value="RZG64135.1"/>
    <property type="molecule type" value="Genomic_DNA"/>
</dbReference>
<proteinExistence type="predicted"/>
<dbReference type="Proteomes" id="UP000293483">
    <property type="component" value="Unassembled WGS sequence"/>
</dbReference>
<dbReference type="RefSeq" id="WP_130148496.1">
    <property type="nucleotide sequence ID" value="NZ_SGSU01000027.1"/>
</dbReference>
<dbReference type="AlphaFoldDB" id="A0A4V2DNS7"/>
<reference evidence="1 2" key="1">
    <citation type="submission" date="2019-02" db="EMBL/GenBank/DDBJ databases">
        <title>The Batch Genome Submission of Acinetobacter spp. strains.</title>
        <authorList>
            <person name="Qin J."/>
            <person name="Hu Y."/>
            <person name="Ye H."/>
            <person name="Wei L."/>
            <person name="Feng Y."/>
            <person name="Zong Z."/>
        </authorList>
    </citation>
    <scope>NUCLEOTIDE SEQUENCE [LARGE SCALE GENOMIC DNA]</scope>
    <source>
        <strain evidence="1 2">WCHABo060081</strain>
    </source>
</reference>
<accession>A0A4V2DNS7</accession>
<organism evidence="1 2">
    <name type="scientific">Acinetobacter bouvetii</name>
    <dbReference type="NCBI Taxonomy" id="202951"/>
    <lineage>
        <taxon>Bacteria</taxon>
        <taxon>Pseudomonadati</taxon>
        <taxon>Pseudomonadota</taxon>
        <taxon>Gammaproteobacteria</taxon>
        <taxon>Moraxellales</taxon>
        <taxon>Moraxellaceae</taxon>
        <taxon>Acinetobacter</taxon>
    </lineage>
</organism>